<dbReference type="EMBL" id="CAJVQC010145497">
    <property type="protein sequence ID" value="CAG8845149.1"/>
    <property type="molecule type" value="Genomic_DNA"/>
</dbReference>
<accession>A0ACA9SQ03</accession>
<protein>
    <submittedName>
        <fullName evidence="1">589_t:CDS:1</fullName>
    </submittedName>
</protein>
<proteinExistence type="predicted"/>
<evidence type="ECO:0000313" key="2">
    <source>
        <dbReference type="Proteomes" id="UP000789920"/>
    </source>
</evidence>
<comment type="caution">
    <text evidence="1">The sequence shown here is derived from an EMBL/GenBank/DDBJ whole genome shotgun (WGS) entry which is preliminary data.</text>
</comment>
<evidence type="ECO:0000313" key="1">
    <source>
        <dbReference type="EMBL" id="CAG8845149.1"/>
    </source>
</evidence>
<organism evidence="1 2">
    <name type="scientific">Racocetra persica</name>
    <dbReference type="NCBI Taxonomy" id="160502"/>
    <lineage>
        <taxon>Eukaryota</taxon>
        <taxon>Fungi</taxon>
        <taxon>Fungi incertae sedis</taxon>
        <taxon>Mucoromycota</taxon>
        <taxon>Glomeromycotina</taxon>
        <taxon>Glomeromycetes</taxon>
        <taxon>Diversisporales</taxon>
        <taxon>Gigasporaceae</taxon>
        <taxon>Racocetra</taxon>
    </lineage>
</organism>
<keyword evidence="2" id="KW-1185">Reference proteome</keyword>
<feature type="non-terminal residue" evidence="1">
    <location>
        <position position="51"/>
    </location>
</feature>
<sequence>SDRDDPDAGARRLSSRPEHLSRCKKAKESGLIVSGGAILSDTKSEDASMIG</sequence>
<reference evidence="1" key="1">
    <citation type="submission" date="2021-06" db="EMBL/GenBank/DDBJ databases">
        <authorList>
            <person name="Kallberg Y."/>
            <person name="Tangrot J."/>
            <person name="Rosling A."/>
        </authorList>
    </citation>
    <scope>NUCLEOTIDE SEQUENCE</scope>
    <source>
        <strain evidence="1">MA461A</strain>
    </source>
</reference>
<dbReference type="Proteomes" id="UP000789920">
    <property type="component" value="Unassembled WGS sequence"/>
</dbReference>
<feature type="non-terminal residue" evidence="1">
    <location>
        <position position="1"/>
    </location>
</feature>
<gene>
    <name evidence="1" type="ORF">RPERSI_LOCUS33535</name>
</gene>
<name>A0ACA9SQ03_9GLOM</name>